<gene>
    <name evidence="4" type="ORF">HNQ70_000645</name>
</gene>
<feature type="transmembrane region" description="Helical" evidence="2">
    <location>
        <begin position="286"/>
        <end position="305"/>
    </location>
</feature>
<evidence type="ECO:0000256" key="2">
    <source>
        <dbReference type="SAM" id="Phobius"/>
    </source>
</evidence>
<evidence type="ECO:0000313" key="4">
    <source>
        <dbReference type="EMBL" id="MBB5270661.1"/>
    </source>
</evidence>
<feature type="transmembrane region" description="Helical" evidence="2">
    <location>
        <begin position="317"/>
        <end position="335"/>
    </location>
</feature>
<dbReference type="InterPro" id="IPR029787">
    <property type="entry name" value="Nucleotide_cyclase"/>
</dbReference>
<comment type="caution">
    <text evidence="4">The sequence shown here is derived from an EMBL/GenBank/DDBJ whole genome shotgun (WGS) entry which is preliminary data.</text>
</comment>
<dbReference type="Proteomes" id="UP000532440">
    <property type="component" value="Unassembled WGS sequence"/>
</dbReference>
<dbReference type="InterPro" id="IPR011623">
    <property type="entry name" value="7TMR_DISM_rcpt_extracell_dom1"/>
</dbReference>
<dbReference type="AlphaFoldDB" id="A0A7W8HEU7"/>
<reference evidence="4 5" key="1">
    <citation type="submission" date="2020-08" db="EMBL/GenBank/DDBJ databases">
        <title>Genomic Encyclopedia of Type Strains, Phase IV (KMG-IV): sequencing the most valuable type-strain genomes for metagenomic binning, comparative biology and taxonomic classification.</title>
        <authorList>
            <person name="Goeker M."/>
        </authorList>
    </citation>
    <scope>NUCLEOTIDE SEQUENCE [LARGE SCALE GENOMIC DNA]</scope>
    <source>
        <strain evidence="4 5">DSM 29781</strain>
    </source>
</reference>
<proteinExistence type="predicted"/>
<evidence type="ECO:0000259" key="3">
    <source>
        <dbReference type="PROSITE" id="PS50887"/>
    </source>
</evidence>
<dbReference type="InterPro" id="IPR011622">
    <property type="entry name" value="7TMR_DISM_rcpt_extracell_dom2"/>
</dbReference>
<dbReference type="PROSITE" id="PS50887">
    <property type="entry name" value="GGDEF"/>
    <property type="match status" value="1"/>
</dbReference>
<dbReference type="PANTHER" id="PTHR46663">
    <property type="entry name" value="DIGUANYLATE CYCLASE DGCT-RELATED"/>
    <property type="match status" value="1"/>
</dbReference>
<feature type="transmembrane region" description="Helical" evidence="2">
    <location>
        <begin position="251"/>
        <end position="274"/>
    </location>
</feature>
<dbReference type="PANTHER" id="PTHR46663:SF2">
    <property type="entry name" value="GGDEF DOMAIN-CONTAINING PROTEIN"/>
    <property type="match status" value="1"/>
</dbReference>
<feature type="transmembrane region" description="Helical" evidence="2">
    <location>
        <begin position="401"/>
        <end position="421"/>
    </location>
</feature>
<dbReference type="SMART" id="SM00267">
    <property type="entry name" value="GGDEF"/>
    <property type="match status" value="1"/>
</dbReference>
<sequence>MPKMRRPAAGPHDRAARRLPLARALILALLSLAILFGTLAQGRESAAAQNAAQAAQAAQALQPAGAAISWLRDPSARLQLPEIRRLAEAGAFRPANQAGRSREERLNFGMTQDAVWLRVPLHNASDRNAERLVEIDYPYLDDLEFHVPADLPGGPAEVLTGDRRPFAARGFEHRNFVLPVSLGPGESTEVFIRVRSSTAIQLPVHVRSAGEFAAVEQLRLLLLGSYFGVALVMVLYNLALGRALREPTYPWYVAFVGLFGLFHFCLNGFAYQYLFPASPHLGSQGAYLFLGAAVAAALQFARAFLGSRARMPRLDRLAALLILPLVAMSPVALLFDAPWVARASQMLALAGSTLGLSMGILAWRLGYTPARLYVLAFVTVILTGVAMVIRNVGLLPWTPLTAYGTQIGASLEALFLGLALADRIRTIQLDALEASRRAGQNLEHEVAARTAELAAANGRLRDEIRERERAEGRLRESEERLRRLAQHDALTGVANRNLLADRGAAILASAQRHGRPFGVIGIDLDGLKGINDAMGHGAGDRLLVACARRMGARLRRSDLLARTGGDEFVILLPDVGGRVELTRVSAQLRDALEQPLSLPDGKVTPRASFGAALFPDDGADLDALMAHADLEMYRDKQARRIRSED</sequence>
<name>A0A7W8HEU7_9BURK</name>
<protein>
    <submittedName>
        <fullName evidence="4">Diguanylate cyclase (GGDEF)-like protein</fullName>
    </submittedName>
</protein>
<dbReference type="Gene3D" id="3.30.70.270">
    <property type="match status" value="1"/>
</dbReference>
<organism evidence="4 5">
    <name type="scientific">Quisquiliibacterium transsilvanicum</name>
    <dbReference type="NCBI Taxonomy" id="1549638"/>
    <lineage>
        <taxon>Bacteria</taxon>
        <taxon>Pseudomonadati</taxon>
        <taxon>Pseudomonadota</taxon>
        <taxon>Betaproteobacteria</taxon>
        <taxon>Burkholderiales</taxon>
        <taxon>Burkholderiaceae</taxon>
        <taxon>Quisquiliibacterium</taxon>
    </lineage>
</organism>
<feature type="coiled-coil region" evidence="1">
    <location>
        <begin position="453"/>
        <end position="487"/>
    </location>
</feature>
<accession>A0A7W8HEU7</accession>
<keyword evidence="2" id="KW-0812">Transmembrane</keyword>
<dbReference type="Pfam" id="PF07695">
    <property type="entry name" value="7TMR-DISM_7TM"/>
    <property type="match status" value="1"/>
</dbReference>
<dbReference type="InterPro" id="IPR052163">
    <property type="entry name" value="DGC-Regulatory_Protein"/>
</dbReference>
<evidence type="ECO:0000313" key="5">
    <source>
        <dbReference type="Proteomes" id="UP000532440"/>
    </source>
</evidence>
<dbReference type="InterPro" id="IPR043128">
    <property type="entry name" value="Rev_trsase/Diguanyl_cyclase"/>
</dbReference>
<keyword evidence="2" id="KW-0472">Membrane</keyword>
<feature type="transmembrane region" description="Helical" evidence="2">
    <location>
        <begin position="220"/>
        <end position="239"/>
    </location>
</feature>
<dbReference type="InterPro" id="IPR000160">
    <property type="entry name" value="GGDEF_dom"/>
</dbReference>
<feature type="domain" description="GGDEF" evidence="3">
    <location>
        <begin position="515"/>
        <end position="645"/>
    </location>
</feature>
<dbReference type="Pfam" id="PF00990">
    <property type="entry name" value="GGDEF"/>
    <property type="match status" value="1"/>
</dbReference>
<dbReference type="CDD" id="cd01949">
    <property type="entry name" value="GGDEF"/>
    <property type="match status" value="1"/>
</dbReference>
<feature type="transmembrane region" description="Helical" evidence="2">
    <location>
        <begin position="372"/>
        <end position="389"/>
    </location>
</feature>
<dbReference type="NCBIfam" id="TIGR00254">
    <property type="entry name" value="GGDEF"/>
    <property type="match status" value="1"/>
</dbReference>
<keyword evidence="1" id="KW-0175">Coiled coil</keyword>
<dbReference type="SUPFAM" id="SSF55073">
    <property type="entry name" value="Nucleotide cyclase"/>
    <property type="match status" value="1"/>
</dbReference>
<keyword evidence="2" id="KW-1133">Transmembrane helix</keyword>
<evidence type="ECO:0000256" key="1">
    <source>
        <dbReference type="SAM" id="Coils"/>
    </source>
</evidence>
<keyword evidence="5" id="KW-1185">Reference proteome</keyword>
<dbReference type="Pfam" id="PF07696">
    <property type="entry name" value="7TMR-DISMED2"/>
    <property type="match status" value="1"/>
</dbReference>
<feature type="transmembrane region" description="Helical" evidence="2">
    <location>
        <begin position="347"/>
        <end position="365"/>
    </location>
</feature>
<dbReference type="EMBL" id="JACHGB010000001">
    <property type="protein sequence ID" value="MBB5270661.1"/>
    <property type="molecule type" value="Genomic_DNA"/>
</dbReference>
<dbReference type="Gene3D" id="2.60.40.2380">
    <property type="match status" value="1"/>
</dbReference>